<feature type="non-terminal residue" evidence="1">
    <location>
        <position position="1"/>
    </location>
</feature>
<evidence type="ECO:0000313" key="1">
    <source>
        <dbReference type="EMBL" id="KAL3510115.1"/>
    </source>
</evidence>
<protein>
    <submittedName>
        <fullName evidence="1">Uncharacterized protein</fullName>
    </submittedName>
</protein>
<dbReference type="Proteomes" id="UP001630127">
    <property type="component" value="Unassembled WGS sequence"/>
</dbReference>
<name>A0ABD2YVQ8_9GENT</name>
<dbReference type="AlphaFoldDB" id="A0ABD2YVQ8"/>
<gene>
    <name evidence="1" type="ORF">ACH5RR_029516</name>
</gene>
<evidence type="ECO:0000313" key="2">
    <source>
        <dbReference type="Proteomes" id="UP001630127"/>
    </source>
</evidence>
<comment type="caution">
    <text evidence="1">The sequence shown here is derived from an EMBL/GenBank/DDBJ whole genome shotgun (WGS) entry which is preliminary data.</text>
</comment>
<proteinExistence type="predicted"/>
<reference evidence="1 2" key="1">
    <citation type="submission" date="2024-11" db="EMBL/GenBank/DDBJ databases">
        <title>A near-complete genome assembly of Cinchona calisaya.</title>
        <authorList>
            <person name="Lian D.C."/>
            <person name="Zhao X.W."/>
            <person name="Wei L."/>
        </authorList>
    </citation>
    <scope>NUCLEOTIDE SEQUENCE [LARGE SCALE GENOMIC DNA]</scope>
    <source>
        <tissue evidence="1">Nenye</tissue>
    </source>
</reference>
<accession>A0ABD2YVQ8</accession>
<organism evidence="1 2">
    <name type="scientific">Cinchona calisaya</name>
    <dbReference type="NCBI Taxonomy" id="153742"/>
    <lineage>
        <taxon>Eukaryota</taxon>
        <taxon>Viridiplantae</taxon>
        <taxon>Streptophyta</taxon>
        <taxon>Embryophyta</taxon>
        <taxon>Tracheophyta</taxon>
        <taxon>Spermatophyta</taxon>
        <taxon>Magnoliopsida</taxon>
        <taxon>eudicotyledons</taxon>
        <taxon>Gunneridae</taxon>
        <taxon>Pentapetalae</taxon>
        <taxon>asterids</taxon>
        <taxon>lamiids</taxon>
        <taxon>Gentianales</taxon>
        <taxon>Rubiaceae</taxon>
        <taxon>Cinchonoideae</taxon>
        <taxon>Cinchoneae</taxon>
        <taxon>Cinchona</taxon>
    </lineage>
</organism>
<sequence>SDNLLIIPIYWDFEAPKRKISSQVLENPGSVSFWNNPISSSIAKLEDIRNHGFDFSEAKSVTTEDLGDSNDTILCKEVASTKQEILYKCSRWKALHRQWYQNCLSKWTSSISAIASGALSIAKMVTAK</sequence>
<dbReference type="EMBL" id="JBJUIK010000012">
    <property type="protein sequence ID" value="KAL3510115.1"/>
    <property type="molecule type" value="Genomic_DNA"/>
</dbReference>
<keyword evidence="2" id="KW-1185">Reference proteome</keyword>